<dbReference type="InterPro" id="IPR036770">
    <property type="entry name" value="Ankyrin_rpt-contain_sf"/>
</dbReference>
<evidence type="ECO:0008006" key="4">
    <source>
        <dbReference type="Google" id="ProtNLM"/>
    </source>
</evidence>
<feature type="repeat" description="ANK" evidence="1">
    <location>
        <begin position="584"/>
        <end position="619"/>
    </location>
</feature>
<dbReference type="Proteomes" id="UP000030651">
    <property type="component" value="Unassembled WGS sequence"/>
</dbReference>
<evidence type="ECO:0000313" key="3">
    <source>
        <dbReference type="Proteomes" id="UP000030651"/>
    </source>
</evidence>
<dbReference type="PROSITE" id="PS50297">
    <property type="entry name" value="ANK_REP_REGION"/>
    <property type="match status" value="3"/>
</dbReference>
<name>W3WT76_PESFW</name>
<dbReference type="PANTHER" id="PTHR46224">
    <property type="entry name" value="ANKYRIN REPEAT FAMILY PROTEIN"/>
    <property type="match status" value="1"/>
</dbReference>
<accession>W3WT76</accession>
<dbReference type="InterPro" id="IPR002110">
    <property type="entry name" value="Ankyrin_rpt"/>
</dbReference>
<gene>
    <name evidence="2" type="ORF">PFICI_11729</name>
</gene>
<dbReference type="RefSeq" id="XP_007838501.1">
    <property type="nucleotide sequence ID" value="XM_007840310.1"/>
</dbReference>
<proteinExistence type="predicted"/>
<sequence length="803" mass="89319">MAEAFAVLASVIGVLDVACRTSAGLIDAVRTWRKCPSLLLALSNEVTDLKVILDHLAKVYQDPDARLKLSNDELSTAIQGHIEIIARHLRKLDVLIRDLKLLTCQRQKLRLLYKTRQVGELEGHLRDGRLKINHLLLIHNVIMTGRVDVELNSVKTDLTQLHAQHRSASTHFEDRLNMIHEQVMLTTELVQSSQTGATGLMPEMDSTLPSQHFPEAANHRGEDTPQLLLGSTRQGHVKCNEEDKANCSDSTRITLQRTTTADQDTEAAQSVVLEAESSGFPLKSMLDEQSSARTYAFSVYSQSPGCQRGCPCSCHSQKPADIKFSMPPLLGKICGDLFCRYIGYPTTSPKCSHRSCLRQGQMHLRMIYLFPGWFIRRSLELLIKRSFGGITFSLKTYRELQWESGSIYQCARDGNVPLLEQRLREDPTCVNARIVGRGGTPLQIALAHAVSDRHVNLVEVLLRNGADPYMAGTGNIPVIAKATEFILSNRIPRHISRRITELMPISAYIDDIGLSFLTKVVLGLCPIDLKLVLEGADRSVLQQLESRDEYSRTPLHWAAALQDGLSVRELLKAGAAVNSPADFIQTSVLHLAVRKRLSEDTHLIDCLLEAGADVKMKNDNGQSAFGYACYHTDVATARKLWKAGGDLNGIDSPLTTAADNNRFDIMKFLLEEGADIEQVHLASNQTALLCAVEENAHECIELLFKYKANYTHMNFQQETILHLAAQGADLETINILAKQDLRGLDPAVRNASGKTALEIQELYGPRDPTIAQAFQNLVHSIERKRSTNQGLLDEDLFYDALEE</sequence>
<feature type="repeat" description="ANK" evidence="1">
    <location>
        <begin position="437"/>
        <end position="473"/>
    </location>
</feature>
<dbReference type="SMART" id="SM00248">
    <property type="entry name" value="ANK"/>
    <property type="match status" value="7"/>
</dbReference>
<dbReference type="Gene3D" id="1.25.40.20">
    <property type="entry name" value="Ankyrin repeat-containing domain"/>
    <property type="match status" value="2"/>
</dbReference>
<evidence type="ECO:0000256" key="1">
    <source>
        <dbReference type="PROSITE-ProRule" id="PRU00023"/>
    </source>
</evidence>
<organism evidence="2 3">
    <name type="scientific">Pestalotiopsis fici (strain W106-1 / CGMCC3.15140)</name>
    <dbReference type="NCBI Taxonomy" id="1229662"/>
    <lineage>
        <taxon>Eukaryota</taxon>
        <taxon>Fungi</taxon>
        <taxon>Dikarya</taxon>
        <taxon>Ascomycota</taxon>
        <taxon>Pezizomycotina</taxon>
        <taxon>Sordariomycetes</taxon>
        <taxon>Xylariomycetidae</taxon>
        <taxon>Amphisphaeriales</taxon>
        <taxon>Sporocadaceae</taxon>
        <taxon>Pestalotiopsis</taxon>
    </lineage>
</organism>
<dbReference type="eggNOG" id="KOG0504">
    <property type="taxonomic scope" value="Eukaryota"/>
</dbReference>
<dbReference type="EMBL" id="KI912117">
    <property type="protein sequence ID" value="ETS76342.1"/>
    <property type="molecule type" value="Genomic_DNA"/>
</dbReference>
<feature type="repeat" description="ANK" evidence="1">
    <location>
        <begin position="652"/>
        <end position="681"/>
    </location>
</feature>
<dbReference type="OrthoDB" id="426293at2759"/>
<dbReference type="Pfam" id="PF00023">
    <property type="entry name" value="Ank"/>
    <property type="match status" value="1"/>
</dbReference>
<dbReference type="AlphaFoldDB" id="W3WT76"/>
<dbReference type="PROSITE" id="PS50088">
    <property type="entry name" value="ANK_REPEAT"/>
    <property type="match status" value="4"/>
</dbReference>
<dbReference type="InterPro" id="IPR051616">
    <property type="entry name" value="Cul2-RING_E3_ligase_SR"/>
</dbReference>
<dbReference type="SUPFAM" id="SSF48403">
    <property type="entry name" value="Ankyrin repeat"/>
    <property type="match status" value="1"/>
</dbReference>
<dbReference type="GeneID" id="19276742"/>
<evidence type="ECO:0000313" key="2">
    <source>
        <dbReference type="EMBL" id="ETS76342.1"/>
    </source>
</evidence>
<feature type="repeat" description="ANK" evidence="1">
    <location>
        <begin position="550"/>
        <end position="582"/>
    </location>
</feature>
<dbReference type="KEGG" id="pfy:PFICI_11729"/>
<dbReference type="InParanoid" id="W3WT76"/>
<reference evidence="3" key="1">
    <citation type="journal article" date="2015" name="BMC Genomics">
        <title>Genomic and transcriptomic analysis of the endophytic fungus Pestalotiopsis fici reveals its lifestyle and high potential for synthesis of natural products.</title>
        <authorList>
            <person name="Wang X."/>
            <person name="Zhang X."/>
            <person name="Liu L."/>
            <person name="Xiang M."/>
            <person name="Wang W."/>
            <person name="Sun X."/>
            <person name="Che Y."/>
            <person name="Guo L."/>
            <person name="Liu G."/>
            <person name="Guo L."/>
            <person name="Wang C."/>
            <person name="Yin W.B."/>
            <person name="Stadler M."/>
            <person name="Zhang X."/>
            <person name="Liu X."/>
        </authorList>
    </citation>
    <scope>NUCLEOTIDE SEQUENCE [LARGE SCALE GENOMIC DNA]</scope>
    <source>
        <strain evidence="3">W106-1 / CGMCC3.15140</strain>
    </source>
</reference>
<dbReference type="Pfam" id="PF12796">
    <property type="entry name" value="Ank_2"/>
    <property type="match status" value="2"/>
</dbReference>
<keyword evidence="3" id="KW-1185">Reference proteome</keyword>
<keyword evidence="1" id="KW-0040">ANK repeat</keyword>
<protein>
    <recommendedName>
        <fullName evidence="4">Fungal N-terminal domain-containing protein</fullName>
    </recommendedName>
</protein>
<dbReference type="PANTHER" id="PTHR46224:SF64">
    <property type="entry name" value="IQ MOTIF AND ANKYRIN REPEAT DOMAIN-CONTAINING PROTEIN 1"/>
    <property type="match status" value="1"/>
</dbReference>
<dbReference type="HOGENOM" id="CLU_010556_0_0_1"/>